<feature type="transmembrane region" description="Helical" evidence="1">
    <location>
        <begin position="149"/>
        <end position="171"/>
    </location>
</feature>
<dbReference type="Proteomes" id="UP001152607">
    <property type="component" value="Unassembled WGS sequence"/>
</dbReference>
<sequence length="187" mass="21444">MVKFSLKPTADKRWQGVQRHYFTVFILKNIVLVAFIGLTIAESVLISKWYKEMWTHPQSTKLDGPVEFWTRIGIALIPDVIITFVAIFCMLTQKWHPITALCSTVVLSALWLFCAVINSLITYSGETIYFANMDYRDRWDAMCFAETGLQAAIAVMYMVMMGFAAKAVHVWRKGPRVLAYRDVEETS</sequence>
<dbReference type="OrthoDB" id="4167046at2759"/>
<dbReference type="AlphaFoldDB" id="A0A9W4UFJ1"/>
<gene>
    <name evidence="2" type="ORF">PDIGIT_LOCUS6831</name>
</gene>
<keyword evidence="1" id="KW-0812">Transmembrane</keyword>
<accession>A0A9W4UFJ1</accession>
<organism evidence="2 3">
    <name type="scientific">Periconia digitata</name>
    <dbReference type="NCBI Taxonomy" id="1303443"/>
    <lineage>
        <taxon>Eukaryota</taxon>
        <taxon>Fungi</taxon>
        <taxon>Dikarya</taxon>
        <taxon>Ascomycota</taxon>
        <taxon>Pezizomycotina</taxon>
        <taxon>Dothideomycetes</taxon>
        <taxon>Pleosporomycetidae</taxon>
        <taxon>Pleosporales</taxon>
        <taxon>Massarineae</taxon>
        <taxon>Periconiaceae</taxon>
        <taxon>Periconia</taxon>
    </lineage>
</organism>
<keyword evidence="1" id="KW-1133">Transmembrane helix</keyword>
<feature type="transmembrane region" description="Helical" evidence="1">
    <location>
        <begin position="21"/>
        <end position="48"/>
    </location>
</feature>
<evidence type="ECO:0000313" key="2">
    <source>
        <dbReference type="EMBL" id="CAI6333782.1"/>
    </source>
</evidence>
<protein>
    <submittedName>
        <fullName evidence="2">Uncharacterized protein</fullName>
    </submittedName>
</protein>
<evidence type="ECO:0000313" key="3">
    <source>
        <dbReference type="Proteomes" id="UP001152607"/>
    </source>
</evidence>
<evidence type="ECO:0000256" key="1">
    <source>
        <dbReference type="SAM" id="Phobius"/>
    </source>
</evidence>
<reference evidence="2" key="1">
    <citation type="submission" date="2023-01" db="EMBL/GenBank/DDBJ databases">
        <authorList>
            <person name="Van Ghelder C."/>
            <person name="Rancurel C."/>
        </authorList>
    </citation>
    <scope>NUCLEOTIDE SEQUENCE</scope>
    <source>
        <strain evidence="2">CNCM I-4278</strain>
    </source>
</reference>
<proteinExistence type="predicted"/>
<feature type="transmembrane region" description="Helical" evidence="1">
    <location>
        <begin position="68"/>
        <end position="91"/>
    </location>
</feature>
<name>A0A9W4UFJ1_9PLEO</name>
<feature type="transmembrane region" description="Helical" evidence="1">
    <location>
        <begin position="98"/>
        <end position="121"/>
    </location>
</feature>
<keyword evidence="3" id="KW-1185">Reference proteome</keyword>
<keyword evidence="1" id="KW-0472">Membrane</keyword>
<dbReference type="EMBL" id="CAOQHR010000004">
    <property type="protein sequence ID" value="CAI6333782.1"/>
    <property type="molecule type" value="Genomic_DNA"/>
</dbReference>
<comment type="caution">
    <text evidence="2">The sequence shown here is derived from an EMBL/GenBank/DDBJ whole genome shotgun (WGS) entry which is preliminary data.</text>
</comment>